<evidence type="ECO:0000313" key="3">
    <source>
        <dbReference type="EMBL" id="CAB9527681.1"/>
    </source>
</evidence>
<sequence>MWPTLLFITGIGALTSNRVDAFAAAESTKDSGYLRPPSRLFAIAAANDANENQPLHLATYFQEPFQVAVSQLSPSRIVDMLPAGSSSTSDNNNNAKPLRQQLFTSPLISVLYERVLPPLWEAGLRIGGPDAEYRAAEAFFRQQLDDESGSKNYDSSPRVLLDLSCGTGFVGLRFALKQKQSLFDHVFALDYSPQMLQELVSSVQRRRQKEVTPKLSILRGDAQNLPFQDNSMDAIHWGAAMHCVPNAEQALQEVYRVLKPGGILYATTFLRPFPDLVFRFFTVPELQVMAKQVGFGTTNTKNTVDNTTNTAISTSSALKVEGKGVYGILKAVK</sequence>
<dbReference type="OrthoDB" id="10017101at2759"/>
<dbReference type="PANTHER" id="PTHR43591">
    <property type="entry name" value="METHYLTRANSFERASE"/>
    <property type="match status" value="1"/>
</dbReference>
<feature type="chain" id="PRO_5040272941" evidence="1">
    <location>
        <begin position="22"/>
        <end position="333"/>
    </location>
</feature>
<keyword evidence="3" id="KW-0489">Methyltransferase</keyword>
<keyword evidence="1" id="KW-0732">Signal</keyword>
<evidence type="ECO:0000259" key="2">
    <source>
        <dbReference type="Pfam" id="PF08241"/>
    </source>
</evidence>
<keyword evidence="3" id="KW-0808">Transferase</keyword>
<dbReference type="InterPro" id="IPR029063">
    <property type="entry name" value="SAM-dependent_MTases_sf"/>
</dbReference>
<gene>
    <name evidence="3" type="ORF">SEMRO_2044_G312400.1</name>
</gene>
<dbReference type="Pfam" id="PF08241">
    <property type="entry name" value="Methyltransf_11"/>
    <property type="match status" value="1"/>
</dbReference>
<dbReference type="InterPro" id="IPR013216">
    <property type="entry name" value="Methyltransf_11"/>
</dbReference>
<dbReference type="GO" id="GO:0008757">
    <property type="term" value="F:S-adenosylmethionine-dependent methyltransferase activity"/>
    <property type="evidence" value="ECO:0007669"/>
    <property type="project" value="InterPro"/>
</dbReference>
<name>A0A9N8HVT2_9STRA</name>
<comment type="caution">
    <text evidence="3">The sequence shown here is derived from an EMBL/GenBank/DDBJ whole genome shotgun (WGS) entry which is preliminary data.</text>
</comment>
<dbReference type="SUPFAM" id="SSF53335">
    <property type="entry name" value="S-adenosyl-L-methionine-dependent methyltransferases"/>
    <property type="match status" value="1"/>
</dbReference>
<dbReference type="Gene3D" id="3.40.50.150">
    <property type="entry name" value="Vaccinia Virus protein VP39"/>
    <property type="match status" value="1"/>
</dbReference>
<keyword evidence="4" id="KW-1185">Reference proteome</keyword>
<feature type="domain" description="Methyltransferase type 11" evidence="2">
    <location>
        <begin position="161"/>
        <end position="265"/>
    </location>
</feature>
<evidence type="ECO:0000256" key="1">
    <source>
        <dbReference type="SAM" id="SignalP"/>
    </source>
</evidence>
<dbReference type="GO" id="GO:0032259">
    <property type="term" value="P:methylation"/>
    <property type="evidence" value="ECO:0007669"/>
    <property type="project" value="UniProtKB-KW"/>
</dbReference>
<protein>
    <submittedName>
        <fullName evidence="3">Uncharacterized methyltransferase At2g41040, chloroplastic</fullName>
    </submittedName>
</protein>
<proteinExistence type="predicted"/>
<dbReference type="PANTHER" id="PTHR43591:SF99">
    <property type="entry name" value="OS06G0646000 PROTEIN"/>
    <property type="match status" value="1"/>
</dbReference>
<feature type="signal peptide" evidence="1">
    <location>
        <begin position="1"/>
        <end position="21"/>
    </location>
</feature>
<dbReference type="AlphaFoldDB" id="A0A9N8HVT2"/>
<evidence type="ECO:0000313" key="4">
    <source>
        <dbReference type="Proteomes" id="UP001153069"/>
    </source>
</evidence>
<dbReference type="CDD" id="cd02440">
    <property type="entry name" value="AdoMet_MTases"/>
    <property type="match status" value="1"/>
</dbReference>
<dbReference type="Proteomes" id="UP001153069">
    <property type="component" value="Unassembled WGS sequence"/>
</dbReference>
<dbReference type="EMBL" id="CAICTM010002042">
    <property type="protein sequence ID" value="CAB9527681.1"/>
    <property type="molecule type" value="Genomic_DNA"/>
</dbReference>
<accession>A0A9N8HVT2</accession>
<organism evidence="3 4">
    <name type="scientific">Seminavis robusta</name>
    <dbReference type="NCBI Taxonomy" id="568900"/>
    <lineage>
        <taxon>Eukaryota</taxon>
        <taxon>Sar</taxon>
        <taxon>Stramenopiles</taxon>
        <taxon>Ochrophyta</taxon>
        <taxon>Bacillariophyta</taxon>
        <taxon>Bacillariophyceae</taxon>
        <taxon>Bacillariophycidae</taxon>
        <taxon>Naviculales</taxon>
        <taxon>Naviculaceae</taxon>
        <taxon>Seminavis</taxon>
    </lineage>
</organism>
<reference evidence="3" key="1">
    <citation type="submission" date="2020-06" db="EMBL/GenBank/DDBJ databases">
        <authorList>
            <consortium name="Plant Systems Biology data submission"/>
        </authorList>
    </citation>
    <scope>NUCLEOTIDE SEQUENCE</scope>
    <source>
        <strain evidence="3">D6</strain>
    </source>
</reference>